<feature type="site" description="Interaction with DNA" evidence="5">
    <location>
        <position position="863"/>
    </location>
</feature>
<evidence type="ECO:0000313" key="7">
    <source>
        <dbReference type="EMBL" id="RAL41437.1"/>
    </source>
</evidence>
<name>A0A328D6K2_9ASTE</name>
<dbReference type="GO" id="GO:0016818">
    <property type="term" value="F:hydrolase activity, acting on acid anhydrides, in phosphorus-containing anhydrides"/>
    <property type="evidence" value="ECO:0007669"/>
    <property type="project" value="InterPro"/>
</dbReference>
<dbReference type="GO" id="GO:0008270">
    <property type="term" value="F:zinc ion binding"/>
    <property type="evidence" value="ECO:0007669"/>
    <property type="project" value="InterPro"/>
</dbReference>
<dbReference type="Gene3D" id="3.30.870.10">
    <property type="entry name" value="Endonuclease Chain A"/>
    <property type="match status" value="2"/>
</dbReference>
<dbReference type="Pfam" id="PF08797">
    <property type="entry name" value="HIRAN"/>
    <property type="match status" value="1"/>
</dbReference>
<dbReference type="Proteomes" id="UP000249390">
    <property type="component" value="Unassembled WGS sequence"/>
</dbReference>
<dbReference type="InterPro" id="IPR008984">
    <property type="entry name" value="SMAD_FHA_dom_sf"/>
</dbReference>
<accession>A0A328D6K2</accession>
<evidence type="ECO:0000256" key="4">
    <source>
        <dbReference type="PIRSR" id="PIRSR610347-2"/>
    </source>
</evidence>
<protein>
    <recommendedName>
        <fullName evidence="6">FHA domain-containing protein</fullName>
    </recommendedName>
</protein>
<dbReference type="PROSITE" id="PS50006">
    <property type="entry name" value="FHA_DOMAIN"/>
    <property type="match status" value="1"/>
</dbReference>
<organism evidence="7 8">
    <name type="scientific">Cuscuta australis</name>
    <dbReference type="NCBI Taxonomy" id="267555"/>
    <lineage>
        <taxon>Eukaryota</taxon>
        <taxon>Viridiplantae</taxon>
        <taxon>Streptophyta</taxon>
        <taxon>Embryophyta</taxon>
        <taxon>Tracheophyta</taxon>
        <taxon>Spermatophyta</taxon>
        <taxon>Magnoliopsida</taxon>
        <taxon>eudicotyledons</taxon>
        <taxon>Gunneridae</taxon>
        <taxon>Pentapetalae</taxon>
        <taxon>asterids</taxon>
        <taxon>lamiids</taxon>
        <taxon>Solanales</taxon>
        <taxon>Convolvulaceae</taxon>
        <taxon>Cuscuteae</taxon>
        <taxon>Cuscuta</taxon>
        <taxon>Cuscuta subgen. Grammica</taxon>
        <taxon>Cuscuta sect. Cleistogrammica</taxon>
    </lineage>
</organism>
<reference evidence="7 8" key="1">
    <citation type="submission" date="2018-06" db="EMBL/GenBank/DDBJ databases">
        <title>The Genome of Cuscuta australis (Dodder) Provides Insight into the Evolution of Plant Parasitism.</title>
        <authorList>
            <person name="Liu H."/>
        </authorList>
    </citation>
    <scope>NUCLEOTIDE SEQUENCE [LARGE SCALE GENOMIC DNA]</scope>
    <source>
        <strain evidence="8">cv. Yunnan</strain>
        <tissue evidence="7">Vines</tissue>
    </source>
</reference>
<evidence type="ECO:0000256" key="2">
    <source>
        <dbReference type="ARBA" id="ARBA00022801"/>
    </source>
</evidence>
<dbReference type="Pfam" id="PF06087">
    <property type="entry name" value="Tyr-DNA_phospho"/>
    <property type="match status" value="2"/>
</dbReference>
<evidence type="ECO:0000256" key="5">
    <source>
        <dbReference type="PIRSR" id="PIRSR610347-3"/>
    </source>
</evidence>
<feature type="binding site" evidence="4">
    <location>
        <position position="836"/>
    </location>
    <ligand>
        <name>substrate</name>
    </ligand>
</feature>
<dbReference type="CDD" id="cd09123">
    <property type="entry name" value="PLDc_Tdp1_2"/>
    <property type="match status" value="1"/>
</dbReference>
<dbReference type="AlphaFoldDB" id="A0A328D6K2"/>
<evidence type="ECO:0000256" key="3">
    <source>
        <dbReference type="PIRSR" id="PIRSR610347-1"/>
    </source>
</evidence>
<dbReference type="SUPFAM" id="SSF49879">
    <property type="entry name" value="SMAD/FHA domain"/>
    <property type="match status" value="1"/>
</dbReference>
<dbReference type="Pfam" id="PF00498">
    <property type="entry name" value="FHA"/>
    <property type="match status" value="1"/>
</dbReference>
<dbReference type="CDD" id="cd09122">
    <property type="entry name" value="PLDc_Tdp1_1"/>
    <property type="match status" value="1"/>
</dbReference>
<dbReference type="InterPro" id="IPR014905">
    <property type="entry name" value="HIRAN"/>
</dbReference>
<dbReference type="GO" id="GO:0003676">
    <property type="term" value="F:nucleic acid binding"/>
    <property type="evidence" value="ECO:0007669"/>
    <property type="project" value="InterPro"/>
</dbReference>
<dbReference type="SMART" id="SM00910">
    <property type="entry name" value="HIRAN"/>
    <property type="match status" value="1"/>
</dbReference>
<gene>
    <name evidence="7" type="ORF">DM860_010231</name>
</gene>
<dbReference type="GO" id="GO:0006281">
    <property type="term" value="P:DNA repair"/>
    <property type="evidence" value="ECO:0007669"/>
    <property type="project" value="InterPro"/>
</dbReference>
<dbReference type="CDD" id="cd00060">
    <property type="entry name" value="FHA"/>
    <property type="match status" value="1"/>
</dbReference>
<dbReference type="PANTHER" id="PTHR12415:SF3">
    <property type="entry name" value="OS04G0403400 PROTEIN"/>
    <property type="match status" value="1"/>
</dbReference>
<dbReference type="GO" id="GO:0005634">
    <property type="term" value="C:nucleus"/>
    <property type="evidence" value="ECO:0007669"/>
    <property type="project" value="InterPro"/>
</dbReference>
<keyword evidence="1" id="KW-0479">Metal-binding</keyword>
<dbReference type="EMBL" id="NQVE01000188">
    <property type="protein sequence ID" value="RAL41437.1"/>
    <property type="molecule type" value="Genomic_DNA"/>
</dbReference>
<dbReference type="InterPro" id="IPR000253">
    <property type="entry name" value="FHA_dom"/>
</dbReference>
<keyword evidence="8" id="KW-1185">Reference proteome</keyword>
<evidence type="ECO:0000259" key="6">
    <source>
        <dbReference type="PROSITE" id="PS50006"/>
    </source>
</evidence>
<evidence type="ECO:0000256" key="1">
    <source>
        <dbReference type="ARBA" id="ARBA00022723"/>
    </source>
</evidence>
<dbReference type="Gene3D" id="3.30.70.2330">
    <property type="match status" value="1"/>
</dbReference>
<evidence type="ECO:0000313" key="8">
    <source>
        <dbReference type="Proteomes" id="UP000249390"/>
    </source>
</evidence>
<dbReference type="PANTHER" id="PTHR12415">
    <property type="entry name" value="TYROSYL-DNA PHOSPHODIESTERASE 1"/>
    <property type="match status" value="1"/>
</dbReference>
<dbReference type="SUPFAM" id="SSF56024">
    <property type="entry name" value="Phospholipase D/nuclease"/>
    <property type="match status" value="2"/>
</dbReference>
<proteinExistence type="predicted"/>
<keyword evidence="2" id="KW-0378">Hydrolase</keyword>
<feature type="domain" description="FHA" evidence="6">
    <location>
        <begin position="73"/>
        <end position="139"/>
    </location>
</feature>
<comment type="caution">
    <text evidence="7">The sequence shown here is derived from an EMBL/GenBank/DDBJ whole genome shotgun (WGS) entry which is preliminary data.</text>
</comment>
<sequence length="1008" mass="111778">MELDMNLYSESVRRASNHLKRRRLDSSLFPFKTPSKCISCTVSMYITPFGVPLISKSSGCSCSCMNLEPYKVYTMGRSPKDCDFLFRDCRISKIQCQFFFDLWKKKICLSDGVFMGFGGNCGSRARASLNGVFLNGVRVGKGEVVEICAGDEISLGCSKGGGCATGIPMGFRVTNVEYSEMIAENGEVIAKANALLNLLRGIKSNDDPVKCIRKRVILDRIYFETPSVGDGTVSEKDISPCEAPEASFQTGMISNGRCGVSSLEHMQKETASWGLGVGKERVGVGLVPPPGKMFCLNQLQFIDQSSSERVVSLPELLHPVESIVRLFIASFTSDVPWFLSYCGIPPHLHVTIACHNSERCWSSSADKRTSIPYPDFPNLMVVYPQFPEVISFGKGRKKFGIGCHHPKLFLVQREDSLRVVITSANLVPGQWHRVTNTVWWQDFPRLNSPDYLSFFPQQPEDGDHDSRYDFSSQLAGFIASLLVDVPSQSHWVLELAKYDFKGAMALLLTSIPGVYSHWIPLVSKPQYLLVGGQHMPVSHCVKSLGSVEASVAGLSYIFHTSADSNGTRLKKLATILQKCKRNMYGLTEVVLRRDSKIPADANAISILVSNPEEILSSDCVQIGFLPREVAKWVAPLSDAGLFAFSAYINPDETLASALEGSNKKVQLHLYVFQGPCFSSISNITRTEHVSGVCLLVRALRRYFGLWRLHEVLGQHTWPEHLETDFVFGCSSVGSINAQFLAAFSAAAGKRSSRYYESEESDPDWGCWTASQEIRNPSIKVIFPSAERVKSSKNGILASRRILCFSEKTWQRLKGVGILHDAVPCPSHRDGFPMHVKVARRRFQSKSNASSSFGWVYCGSHNFSSAAWGHPLFAEVNNNLRSNPSLGSKLHICNYEVGVIFVVPPTNDAIETKQLDDIVLPFVVPPPMYKPTDRPATPQAMREALAQLSEAEKCVIESSEHCGEALMEEMPNEDEDEATLEAASNAYVEEEKEDEKAYADCLWRQIDSS</sequence>
<dbReference type="SMART" id="SM00240">
    <property type="entry name" value="FHA"/>
    <property type="match status" value="1"/>
</dbReference>
<dbReference type="InterPro" id="IPR010347">
    <property type="entry name" value="Tdp1"/>
</dbReference>
<dbReference type="GO" id="GO:0008081">
    <property type="term" value="F:phosphoric diester hydrolase activity"/>
    <property type="evidence" value="ECO:0007669"/>
    <property type="project" value="InterPro"/>
</dbReference>
<feature type="active site" description="Proton donor/acceptor" evidence="3">
    <location>
        <position position="834"/>
    </location>
</feature>
<dbReference type="Gene3D" id="2.60.200.20">
    <property type="match status" value="1"/>
</dbReference>